<gene>
    <name evidence="3" type="ORF">SELMODRAFT_430165</name>
</gene>
<evidence type="ECO:0000256" key="2">
    <source>
        <dbReference type="SAM" id="SignalP"/>
    </source>
</evidence>
<feature type="signal peptide" evidence="2">
    <location>
        <begin position="1"/>
        <end position="28"/>
    </location>
</feature>
<organism evidence="4">
    <name type="scientific">Selaginella moellendorffii</name>
    <name type="common">Spikemoss</name>
    <dbReference type="NCBI Taxonomy" id="88036"/>
    <lineage>
        <taxon>Eukaryota</taxon>
        <taxon>Viridiplantae</taxon>
        <taxon>Streptophyta</taxon>
        <taxon>Embryophyta</taxon>
        <taxon>Tracheophyta</taxon>
        <taxon>Lycopodiopsida</taxon>
        <taxon>Selaginellales</taxon>
        <taxon>Selaginellaceae</taxon>
        <taxon>Selaginella</taxon>
    </lineage>
</organism>
<keyword evidence="1" id="KW-0472">Membrane</keyword>
<keyword evidence="2" id="KW-0732">Signal</keyword>
<feature type="chain" id="PRO_5003123385" description="Apple domain-containing protein" evidence="2">
    <location>
        <begin position="29"/>
        <end position="190"/>
    </location>
</feature>
<name>D8T8J7_SELML</name>
<evidence type="ECO:0000313" key="4">
    <source>
        <dbReference type="Proteomes" id="UP000001514"/>
    </source>
</evidence>
<reference evidence="3 4" key="1">
    <citation type="journal article" date="2011" name="Science">
        <title>The Selaginella genome identifies genetic changes associated with the evolution of vascular plants.</title>
        <authorList>
            <person name="Banks J.A."/>
            <person name="Nishiyama T."/>
            <person name="Hasebe M."/>
            <person name="Bowman J.L."/>
            <person name="Gribskov M."/>
            <person name="dePamphilis C."/>
            <person name="Albert V.A."/>
            <person name="Aono N."/>
            <person name="Aoyama T."/>
            <person name="Ambrose B.A."/>
            <person name="Ashton N.W."/>
            <person name="Axtell M.J."/>
            <person name="Barker E."/>
            <person name="Barker M.S."/>
            <person name="Bennetzen J.L."/>
            <person name="Bonawitz N.D."/>
            <person name="Chapple C."/>
            <person name="Cheng C."/>
            <person name="Correa L.G."/>
            <person name="Dacre M."/>
            <person name="DeBarry J."/>
            <person name="Dreyer I."/>
            <person name="Elias M."/>
            <person name="Engstrom E.M."/>
            <person name="Estelle M."/>
            <person name="Feng L."/>
            <person name="Finet C."/>
            <person name="Floyd S.K."/>
            <person name="Frommer W.B."/>
            <person name="Fujita T."/>
            <person name="Gramzow L."/>
            <person name="Gutensohn M."/>
            <person name="Harholt J."/>
            <person name="Hattori M."/>
            <person name="Heyl A."/>
            <person name="Hirai T."/>
            <person name="Hiwatashi Y."/>
            <person name="Ishikawa M."/>
            <person name="Iwata M."/>
            <person name="Karol K.G."/>
            <person name="Koehler B."/>
            <person name="Kolukisaoglu U."/>
            <person name="Kubo M."/>
            <person name="Kurata T."/>
            <person name="Lalonde S."/>
            <person name="Li K."/>
            <person name="Li Y."/>
            <person name="Litt A."/>
            <person name="Lyons E."/>
            <person name="Manning G."/>
            <person name="Maruyama T."/>
            <person name="Michael T.P."/>
            <person name="Mikami K."/>
            <person name="Miyazaki S."/>
            <person name="Morinaga S."/>
            <person name="Murata T."/>
            <person name="Mueller-Roeber B."/>
            <person name="Nelson D.R."/>
            <person name="Obara M."/>
            <person name="Oguri Y."/>
            <person name="Olmstead R.G."/>
            <person name="Onodera N."/>
            <person name="Petersen B.L."/>
            <person name="Pils B."/>
            <person name="Prigge M."/>
            <person name="Rensing S.A."/>
            <person name="Riano-Pachon D.M."/>
            <person name="Roberts A.W."/>
            <person name="Sato Y."/>
            <person name="Scheller H.V."/>
            <person name="Schulz B."/>
            <person name="Schulz C."/>
            <person name="Shakirov E.V."/>
            <person name="Shibagaki N."/>
            <person name="Shinohara N."/>
            <person name="Shippen D.E."/>
            <person name="Soerensen I."/>
            <person name="Sotooka R."/>
            <person name="Sugimoto N."/>
            <person name="Sugita M."/>
            <person name="Sumikawa N."/>
            <person name="Tanurdzic M."/>
            <person name="Theissen G."/>
            <person name="Ulvskov P."/>
            <person name="Wakazuki S."/>
            <person name="Weng J.K."/>
            <person name="Willats W.W."/>
            <person name="Wipf D."/>
            <person name="Wolf P.G."/>
            <person name="Yang L."/>
            <person name="Zimmer A.D."/>
            <person name="Zhu Q."/>
            <person name="Mitros T."/>
            <person name="Hellsten U."/>
            <person name="Loque D."/>
            <person name="Otillar R."/>
            <person name="Salamov A."/>
            <person name="Schmutz J."/>
            <person name="Shapiro H."/>
            <person name="Lindquist E."/>
            <person name="Lucas S."/>
            <person name="Rokhsar D."/>
            <person name="Grigoriev I.V."/>
        </authorList>
    </citation>
    <scope>NUCLEOTIDE SEQUENCE [LARGE SCALE GENOMIC DNA]</scope>
</reference>
<evidence type="ECO:0000256" key="1">
    <source>
        <dbReference type="SAM" id="Phobius"/>
    </source>
</evidence>
<proteinExistence type="predicted"/>
<sequence length="190" mass="21002">MFRSMCSWCCSLPFLLALLSSSQSPAAAAVAPIPVQELAAGDLPALEFERWDHNYSCIFDNYRAFSYLHIGYVPYFNLSNRSPSYATLDDCLDSCTADCSCSGIVYDVPKDSCYQYHDYIPVQSIQLLPVNAHDTISAYIKIQRGYNSGPGGYYSGAPPRRELLLSSLGILVLLGLVLPPFLPQLHAVHH</sequence>
<evidence type="ECO:0000313" key="3">
    <source>
        <dbReference type="EMBL" id="EFJ07049.1"/>
    </source>
</evidence>
<keyword evidence="4" id="KW-1185">Reference proteome</keyword>
<protein>
    <recommendedName>
        <fullName evidence="5">Apple domain-containing protein</fullName>
    </recommendedName>
</protein>
<dbReference type="AlphaFoldDB" id="D8T8J7"/>
<evidence type="ECO:0008006" key="5">
    <source>
        <dbReference type="Google" id="ProtNLM"/>
    </source>
</evidence>
<dbReference type="InParanoid" id="D8T8J7"/>
<dbReference type="Proteomes" id="UP000001514">
    <property type="component" value="Unassembled WGS sequence"/>
</dbReference>
<dbReference type="KEGG" id="smo:SELMODRAFT_430165"/>
<dbReference type="Gramene" id="EFJ07049">
    <property type="protein sequence ID" value="EFJ07049"/>
    <property type="gene ID" value="SELMODRAFT_430165"/>
</dbReference>
<keyword evidence="1" id="KW-1133">Transmembrane helix</keyword>
<keyword evidence="1" id="KW-0812">Transmembrane</keyword>
<dbReference type="EMBL" id="GL377690">
    <property type="protein sequence ID" value="EFJ07049.1"/>
    <property type="molecule type" value="Genomic_DNA"/>
</dbReference>
<feature type="transmembrane region" description="Helical" evidence="1">
    <location>
        <begin position="163"/>
        <end position="182"/>
    </location>
</feature>
<accession>D8T8J7</accession>
<dbReference type="HOGENOM" id="CLU_1430291_0_0_1"/>